<dbReference type="Proteomes" id="UP000000763">
    <property type="component" value="Chromosome 4"/>
</dbReference>
<evidence type="ECO:0000313" key="1">
    <source>
        <dbReference type="EMBL" id="CAD40381.3"/>
    </source>
</evidence>
<reference evidence="2" key="1">
    <citation type="journal article" date="2005" name="Nature">
        <title>The map-based sequence of the rice genome.</title>
        <authorList>
            <consortium name="International rice genome sequencing project (IRGSP)"/>
            <person name="Matsumoto T."/>
            <person name="Wu J."/>
            <person name="Kanamori H."/>
            <person name="Katayose Y."/>
            <person name="Fujisawa M."/>
            <person name="Namiki N."/>
            <person name="Mizuno H."/>
            <person name="Yamamoto K."/>
            <person name="Antonio B.A."/>
            <person name="Baba T."/>
            <person name="Sakata K."/>
            <person name="Nagamura Y."/>
            <person name="Aoki H."/>
            <person name="Arikawa K."/>
            <person name="Arita K."/>
            <person name="Bito T."/>
            <person name="Chiden Y."/>
            <person name="Fujitsuka N."/>
            <person name="Fukunaka R."/>
            <person name="Hamada M."/>
            <person name="Harada C."/>
            <person name="Hayashi A."/>
            <person name="Hijishita S."/>
            <person name="Honda M."/>
            <person name="Hosokawa S."/>
            <person name="Ichikawa Y."/>
            <person name="Idonuma A."/>
            <person name="Iijima M."/>
            <person name="Ikeda M."/>
            <person name="Ikeno M."/>
            <person name="Ito K."/>
            <person name="Ito S."/>
            <person name="Ito T."/>
            <person name="Ito Y."/>
            <person name="Ito Y."/>
            <person name="Iwabuchi A."/>
            <person name="Kamiya K."/>
            <person name="Karasawa W."/>
            <person name="Kurita K."/>
            <person name="Katagiri S."/>
            <person name="Kikuta A."/>
            <person name="Kobayashi H."/>
            <person name="Kobayashi N."/>
            <person name="Machita K."/>
            <person name="Maehara T."/>
            <person name="Masukawa M."/>
            <person name="Mizubayashi T."/>
            <person name="Mukai Y."/>
            <person name="Nagasaki H."/>
            <person name="Nagata Y."/>
            <person name="Naito S."/>
            <person name="Nakashima M."/>
            <person name="Nakama Y."/>
            <person name="Nakamichi Y."/>
            <person name="Nakamura M."/>
            <person name="Meguro A."/>
            <person name="Negishi M."/>
            <person name="Ohta I."/>
            <person name="Ohta T."/>
            <person name="Okamoto M."/>
            <person name="Ono N."/>
            <person name="Saji S."/>
            <person name="Sakaguchi M."/>
            <person name="Sakai K."/>
            <person name="Shibata M."/>
            <person name="Shimokawa T."/>
            <person name="Song J."/>
            <person name="Takazaki Y."/>
            <person name="Terasawa K."/>
            <person name="Tsugane M."/>
            <person name="Tsuji K."/>
            <person name="Ueda S."/>
            <person name="Waki K."/>
            <person name="Yamagata H."/>
            <person name="Yamamoto M."/>
            <person name="Yamamoto S."/>
            <person name="Yamane H."/>
            <person name="Yoshiki S."/>
            <person name="Yoshihara R."/>
            <person name="Yukawa K."/>
            <person name="Zhong H."/>
            <person name="Yano M."/>
            <person name="Yuan Q."/>
            <person name="Ouyang S."/>
            <person name="Liu J."/>
            <person name="Jones K.M."/>
            <person name="Gansberger K."/>
            <person name="Moffat K."/>
            <person name="Hill J."/>
            <person name="Bera J."/>
            <person name="Fadrosh D."/>
            <person name="Jin S."/>
            <person name="Johri S."/>
            <person name="Kim M."/>
            <person name="Overton L."/>
            <person name="Reardon M."/>
            <person name="Tsitrin T."/>
            <person name="Vuong H."/>
            <person name="Weaver B."/>
            <person name="Ciecko A."/>
            <person name="Tallon L."/>
            <person name="Jackson J."/>
            <person name="Pai G."/>
            <person name="Aken S.V."/>
            <person name="Utterback T."/>
            <person name="Reidmuller S."/>
            <person name="Feldblyum T."/>
            <person name="Hsiao J."/>
            <person name="Zismann V."/>
            <person name="Iobst S."/>
            <person name="de Vazeille A.R."/>
            <person name="Buell C.R."/>
            <person name="Ying K."/>
            <person name="Li Y."/>
            <person name="Lu T."/>
            <person name="Huang Y."/>
            <person name="Zhao Q."/>
            <person name="Feng Q."/>
            <person name="Zhang L."/>
            <person name="Zhu J."/>
            <person name="Weng Q."/>
            <person name="Mu J."/>
            <person name="Lu Y."/>
            <person name="Fan D."/>
            <person name="Liu Y."/>
            <person name="Guan J."/>
            <person name="Zhang Y."/>
            <person name="Yu S."/>
            <person name="Liu X."/>
            <person name="Zhang Y."/>
            <person name="Hong G."/>
            <person name="Han B."/>
            <person name="Choisne N."/>
            <person name="Demange N."/>
            <person name="Orjeda G."/>
            <person name="Samain S."/>
            <person name="Cattolico L."/>
            <person name="Pelletier E."/>
            <person name="Couloux A."/>
            <person name="Segurens B."/>
            <person name="Wincker P."/>
            <person name="D'Hont A."/>
            <person name="Scarpelli C."/>
            <person name="Weissenbach J."/>
            <person name="Salanoubat M."/>
            <person name="Quetier F."/>
            <person name="Yu Y."/>
            <person name="Kim H.R."/>
            <person name="Rambo T."/>
            <person name="Currie J."/>
            <person name="Collura K."/>
            <person name="Luo M."/>
            <person name="Yang T."/>
            <person name="Ammiraju J.S.S."/>
            <person name="Engler F."/>
            <person name="Soderlund C."/>
            <person name="Wing R.A."/>
            <person name="Palmer L.E."/>
            <person name="de la Bastide M."/>
            <person name="Spiegel L."/>
            <person name="Nascimento L."/>
            <person name="Zutavern T."/>
            <person name="O'Shaughnessy A."/>
            <person name="Dike S."/>
            <person name="Dedhia N."/>
            <person name="Preston R."/>
            <person name="Balija V."/>
            <person name="McCombie W.R."/>
            <person name="Chow T."/>
            <person name="Chen H."/>
            <person name="Chung M."/>
            <person name="Chen C."/>
            <person name="Shaw J."/>
            <person name="Wu H."/>
            <person name="Hsiao K."/>
            <person name="Chao Y."/>
            <person name="Chu M."/>
            <person name="Cheng C."/>
            <person name="Hour A."/>
            <person name="Lee P."/>
            <person name="Lin S."/>
            <person name="Lin Y."/>
            <person name="Liou J."/>
            <person name="Liu S."/>
            <person name="Hsing Y."/>
            <person name="Raghuvanshi S."/>
            <person name="Mohanty A."/>
            <person name="Bharti A.K."/>
            <person name="Gaur A."/>
            <person name="Gupta V."/>
            <person name="Kumar D."/>
            <person name="Ravi V."/>
            <person name="Vij S."/>
            <person name="Kapur A."/>
            <person name="Khurana P."/>
            <person name="Khurana P."/>
            <person name="Khurana J.P."/>
            <person name="Tyagi A.K."/>
            <person name="Gaikwad K."/>
            <person name="Singh A."/>
            <person name="Dalal V."/>
            <person name="Srivastava S."/>
            <person name="Dixit A."/>
            <person name="Pal A.K."/>
            <person name="Ghazi I.A."/>
            <person name="Yadav M."/>
            <person name="Pandit A."/>
            <person name="Bhargava A."/>
            <person name="Sureshbabu K."/>
            <person name="Batra K."/>
            <person name="Sharma T.R."/>
            <person name="Mohapatra T."/>
            <person name="Singh N.K."/>
            <person name="Messing J."/>
            <person name="Nelson A.B."/>
            <person name="Fuks G."/>
            <person name="Kavchok S."/>
            <person name="Keizer G."/>
            <person name="Linton E."/>
            <person name="Llaca V."/>
            <person name="Song R."/>
            <person name="Tanyolac B."/>
            <person name="Young S."/>
            <person name="Ho-Il K."/>
            <person name="Hahn J.H."/>
            <person name="Sangsakoo G."/>
            <person name="Vanavichit A."/>
            <person name="de Mattos Luiz.A.T."/>
            <person name="Zimmer P.D."/>
            <person name="Malone G."/>
            <person name="Dellagostin O."/>
            <person name="de Oliveira A.C."/>
            <person name="Bevan M."/>
            <person name="Bancroft I."/>
            <person name="Minx P."/>
            <person name="Cordum H."/>
            <person name="Wilson R."/>
            <person name="Cheng Z."/>
            <person name="Jin W."/>
            <person name="Jiang J."/>
            <person name="Leong S.A."/>
            <person name="Iwama H."/>
            <person name="Gojobori T."/>
            <person name="Itoh T."/>
            <person name="Niimura Y."/>
            <person name="Fujii Y."/>
            <person name="Habara T."/>
            <person name="Sakai H."/>
            <person name="Sato Y."/>
            <person name="Wilson G."/>
            <person name="Kumar K."/>
            <person name="McCouch S."/>
            <person name="Juretic N."/>
            <person name="Hoen D."/>
            <person name="Wright S."/>
            <person name="Bruskiewich R."/>
            <person name="Bureau T."/>
            <person name="Miyao A."/>
            <person name="Hirochika H."/>
            <person name="Nishikawa T."/>
            <person name="Kadowaki K."/>
            <person name="Sugiura M."/>
            <person name="Burr B."/>
            <person name="Sasaki T."/>
        </authorList>
    </citation>
    <scope>NUCLEOTIDE SEQUENCE [LARGE SCALE GENOMIC DNA]</scope>
    <source>
        <strain evidence="2">cv. Nipponbare</strain>
    </source>
</reference>
<protein>
    <submittedName>
        <fullName evidence="1">OSJNBa0004L19.2 protein</fullName>
    </submittedName>
</protein>
<name>Q7X743_ORYSJ</name>
<reference evidence="2" key="2">
    <citation type="journal article" date="2008" name="Nucleic Acids Res.">
        <title>The rice annotation project database (RAP-DB): 2008 update.</title>
        <authorList>
            <consortium name="The rice annotation project (RAP)"/>
        </authorList>
    </citation>
    <scope>GENOME REANNOTATION</scope>
    <source>
        <strain evidence="2">cv. Nipponbare</strain>
    </source>
</reference>
<proteinExistence type="predicted"/>
<dbReference type="AlphaFoldDB" id="Q7X743"/>
<organism evidence="1 2">
    <name type="scientific">Oryza sativa subsp. japonica</name>
    <name type="common">Rice</name>
    <dbReference type="NCBI Taxonomy" id="39947"/>
    <lineage>
        <taxon>Eukaryota</taxon>
        <taxon>Viridiplantae</taxon>
        <taxon>Streptophyta</taxon>
        <taxon>Embryophyta</taxon>
        <taxon>Tracheophyta</taxon>
        <taxon>Spermatophyta</taxon>
        <taxon>Magnoliopsida</taxon>
        <taxon>Liliopsida</taxon>
        <taxon>Poales</taxon>
        <taxon>Poaceae</taxon>
        <taxon>BOP clade</taxon>
        <taxon>Oryzoideae</taxon>
        <taxon>Oryzeae</taxon>
        <taxon>Oryzinae</taxon>
        <taxon>Oryza</taxon>
        <taxon>Oryza sativa</taxon>
    </lineage>
</organism>
<sequence length="114" mass="13326">MAVWKNENRGARLSFACENLFLQAYLLSGHFYRRYLKSPRSEQRWPGIKEVWRQLPYPPFVTPSPSSERLQRDVEVARRRQRGMEADTMMVAAVEEATVVVAEAEAARRWLLSK</sequence>
<dbReference type="EMBL" id="AL731586">
    <property type="protein sequence ID" value="CAD40381.3"/>
    <property type="molecule type" value="Genomic_DNA"/>
</dbReference>
<gene>
    <name evidence="1" type="primary">OSJNBa0004L19.2</name>
</gene>
<accession>Q7X743</accession>
<evidence type="ECO:0000313" key="2">
    <source>
        <dbReference type="Proteomes" id="UP000000763"/>
    </source>
</evidence>